<keyword evidence="1" id="KW-1133">Transmembrane helix</keyword>
<sequence>MERRRKFWRLSPIESIVTVIILGILGAIALPSLLLQKVCACQEPEPLNYLGVMSRAQRAYALEYEHFATAMTDLGIGIPEQTENYNYSLHTTPLYAIHYATPRKGKSPQVDAIDWSKGKEILCFQNIIWCIPLGNWQKKDEIKPIFKGYASMVVFVSGNLDTQEVQTAHLICETRKPTLKRPPKPIFKNNTLMCPTGTKGYRNKKSPGIKIRDRDWQLAYQSFNLAETGERDRALQLANTIKDTKVEEKVLGAIAAVEK</sequence>
<keyword evidence="1" id="KW-0812">Transmembrane</keyword>
<dbReference type="InterPro" id="IPR031975">
    <property type="entry name" value="Pilin_GH"/>
</dbReference>
<dbReference type="SUPFAM" id="SSF54523">
    <property type="entry name" value="Pili subunits"/>
    <property type="match status" value="1"/>
</dbReference>
<organism evidence="2 3">
    <name type="scientific">Lusitaniella coriacea LEGE 07157</name>
    <dbReference type="NCBI Taxonomy" id="945747"/>
    <lineage>
        <taxon>Bacteria</taxon>
        <taxon>Bacillati</taxon>
        <taxon>Cyanobacteriota</taxon>
        <taxon>Cyanophyceae</taxon>
        <taxon>Spirulinales</taxon>
        <taxon>Lusitaniellaceae</taxon>
        <taxon>Lusitaniella</taxon>
    </lineage>
</organism>
<evidence type="ECO:0000313" key="2">
    <source>
        <dbReference type="EMBL" id="MBE9117747.1"/>
    </source>
</evidence>
<feature type="transmembrane region" description="Helical" evidence="1">
    <location>
        <begin position="12"/>
        <end position="34"/>
    </location>
</feature>
<dbReference type="RefSeq" id="WP_194030830.1">
    <property type="nucleotide sequence ID" value="NZ_JADEWZ010000029.1"/>
</dbReference>
<gene>
    <name evidence="2" type="ORF">IQ249_17760</name>
</gene>
<evidence type="ECO:0000256" key="1">
    <source>
        <dbReference type="SAM" id="Phobius"/>
    </source>
</evidence>
<dbReference type="Proteomes" id="UP000654482">
    <property type="component" value="Unassembled WGS sequence"/>
</dbReference>
<comment type="caution">
    <text evidence="2">The sequence shown here is derived from an EMBL/GenBank/DDBJ whole genome shotgun (WGS) entry which is preliminary data.</text>
</comment>
<dbReference type="Pfam" id="PF16734">
    <property type="entry name" value="Pilin_GH"/>
    <property type="match status" value="1"/>
</dbReference>
<protein>
    <recommendedName>
        <fullName evidence="4">Prepilin-type N-terminal cleavage/methylation domain-containing protein</fullName>
    </recommendedName>
</protein>
<accession>A0A8J7DYR8</accession>
<dbReference type="Gene3D" id="3.30.700.10">
    <property type="entry name" value="Glycoprotein, Type 4 Pilin"/>
    <property type="match status" value="1"/>
</dbReference>
<evidence type="ECO:0008006" key="4">
    <source>
        <dbReference type="Google" id="ProtNLM"/>
    </source>
</evidence>
<reference evidence="2" key="1">
    <citation type="submission" date="2020-10" db="EMBL/GenBank/DDBJ databases">
        <authorList>
            <person name="Castelo-Branco R."/>
            <person name="Eusebio N."/>
            <person name="Adriana R."/>
            <person name="Vieira A."/>
            <person name="Brugerolle De Fraissinette N."/>
            <person name="Rezende De Castro R."/>
            <person name="Schneider M.P."/>
            <person name="Vasconcelos V."/>
            <person name="Leao P.N."/>
        </authorList>
    </citation>
    <scope>NUCLEOTIDE SEQUENCE</scope>
    <source>
        <strain evidence="2">LEGE 07157</strain>
    </source>
</reference>
<evidence type="ECO:0000313" key="3">
    <source>
        <dbReference type="Proteomes" id="UP000654482"/>
    </source>
</evidence>
<dbReference type="EMBL" id="JADEWZ010000029">
    <property type="protein sequence ID" value="MBE9117747.1"/>
    <property type="molecule type" value="Genomic_DNA"/>
</dbReference>
<proteinExistence type="predicted"/>
<name>A0A8J7DYR8_9CYAN</name>
<keyword evidence="3" id="KW-1185">Reference proteome</keyword>
<dbReference type="AlphaFoldDB" id="A0A8J7DYR8"/>
<keyword evidence="1" id="KW-0472">Membrane</keyword>
<dbReference type="InterPro" id="IPR045584">
    <property type="entry name" value="Pilin-like"/>
</dbReference>